<feature type="chain" id="PRO_5026713047" evidence="2">
    <location>
        <begin position="28"/>
        <end position="206"/>
    </location>
</feature>
<evidence type="ECO:0000256" key="2">
    <source>
        <dbReference type="SAM" id="SignalP"/>
    </source>
</evidence>
<dbReference type="InterPro" id="IPR004564">
    <property type="entry name" value="OM_lipoprot_carrier_LolA-like"/>
</dbReference>
<organism evidence="3 4">
    <name type="scientific">Sneathiella litorea</name>
    <dbReference type="NCBI Taxonomy" id="2606216"/>
    <lineage>
        <taxon>Bacteria</taxon>
        <taxon>Pseudomonadati</taxon>
        <taxon>Pseudomonadota</taxon>
        <taxon>Alphaproteobacteria</taxon>
        <taxon>Sneathiellales</taxon>
        <taxon>Sneathiellaceae</taxon>
        <taxon>Sneathiella</taxon>
    </lineage>
</organism>
<dbReference type="Pfam" id="PF03548">
    <property type="entry name" value="LolA"/>
    <property type="match status" value="1"/>
</dbReference>
<sequence>MRLLQKTVFFSLAIMMTMMSGPTLTLAALEAEDQAQIARVEAYLDTIKTMRADFLQIDSAGGIAEGAVYMRKPGRMRFEYKPPAQILVVADGLWLVFHDKELKETTRLPLSATPVSILLKEDVKLSGDVTVTKVEHDANTLRITIVDTDNPDEGNIVLIFSDNPLQLRQWLVTDAQGQVTSISLGKVEKNIKLKAELFTFFDSDYE</sequence>
<dbReference type="PANTHER" id="PTHR35869:SF1">
    <property type="entry name" value="OUTER-MEMBRANE LIPOPROTEIN CARRIER PROTEIN"/>
    <property type="match status" value="1"/>
</dbReference>
<dbReference type="CDD" id="cd16325">
    <property type="entry name" value="LolA"/>
    <property type="match status" value="1"/>
</dbReference>
<keyword evidence="4" id="KW-1185">Reference proteome</keyword>
<dbReference type="AlphaFoldDB" id="A0A6L8W366"/>
<evidence type="ECO:0000313" key="3">
    <source>
        <dbReference type="EMBL" id="MZR29526.1"/>
    </source>
</evidence>
<proteinExistence type="predicted"/>
<keyword evidence="1 2" id="KW-0732">Signal</keyword>
<comment type="caution">
    <text evidence="3">The sequence shown here is derived from an EMBL/GenBank/DDBJ whole genome shotgun (WGS) entry which is preliminary data.</text>
</comment>
<gene>
    <name evidence="3" type="ORF">GQE98_02650</name>
</gene>
<protein>
    <submittedName>
        <fullName evidence="3">Outer membrane lipoprotein carrier protein LolA</fullName>
    </submittedName>
</protein>
<evidence type="ECO:0000256" key="1">
    <source>
        <dbReference type="ARBA" id="ARBA00022729"/>
    </source>
</evidence>
<dbReference type="EMBL" id="WTUW01000001">
    <property type="protein sequence ID" value="MZR29526.1"/>
    <property type="molecule type" value="Genomic_DNA"/>
</dbReference>
<reference evidence="3 4" key="1">
    <citation type="submission" date="2019-12" db="EMBL/GenBank/DDBJ databases">
        <title>Snethiella sp. nov. sp. isolated from sea sand.</title>
        <authorList>
            <person name="Kim J."/>
            <person name="Jeong S.E."/>
            <person name="Jung H.S."/>
            <person name="Jeon C.O."/>
        </authorList>
    </citation>
    <scope>NUCLEOTIDE SEQUENCE [LARGE SCALE GENOMIC DNA]</scope>
    <source>
        <strain evidence="3 4">DP05</strain>
    </source>
</reference>
<dbReference type="SUPFAM" id="SSF89392">
    <property type="entry name" value="Prokaryotic lipoproteins and lipoprotein localization factors"/>
    <property type="match status" value="1"/>
</dbReference>
<dbReference type="InterPro" id="IPR029046">
    <property type="entry name" value="LolA/LolB/LppX"/>
</dbReference>
<feature type="signal peptide" evidence="2">
    <location>
        <begin position="1"/>
        <end position="27"/>
    </location>
</feature>
<name>A0A6L8W366_9PROT</name>
<dbReference type="PANTHER" id="PTHR35869">
    <property type="entry name" value="OUTER-MEMBRANE LIPOPROTEIN CARRIER PROTEIN"/>
    <property type="match status" value="1"/>
</dbReference>
<keyword evidence="3" id="KW-0449">Lipoprotein</keyword>
<evidence type="ECO:0000313" key="4">
    <source>
        <dbReference type="Proteomes" id="UP000476030"/>
    </source>
</evidence>
<dbReference type="Proteomes" id="UP000476030">
    <property type="component" value="Unassembled WGS sequence"/>
</dbReference>
<dbReference type="Gene3D" id="2.50.20.10">
    <property type="entry name" value="Lipoprotein localisation LolA/LolB/LppX"/>
    <property type="match status" value="1"/>
</dbReference>
<dbReference type="RefSeq" id="WP_161313988.1">
    <property type="nucleotide sequence ID" value="NZ_WTUW01000001.1"/>
</dbReference>
<accession>A0A6L8W366</accession>